<dbReference type="EMBL" id="AB775548">
    <property type="protein sequence ID" value="BAO20617.1"/>
    <property type="molecule type" value="Genomic_DNA"/>
</dbReference>
<dbReference type="OrthoDB" id="20406at10239"/>
<dbReference type="Proteomes" id="UP000201835">
    <property type="component" value="Segment"/>
</dbReference>
<dbReference type="RefSeq" id="YP_008873193.1">
    <property type="nucleotide sequence ID" value="NC_023006.1"/>
</dbReference>
<keyword evidence="3" id="KW-1185">Reference proteome</keyword>
<dbReference type="Gene3D" id="3.90.1340.10">
    <property type="entry name" value="Phage tail collar domain"/>
    <property type="match status" value="1"/>
</dbReference>
<dbReference type="SUPFAM" id="SSF88874">
    <property type="entry name" value="Receptor-binding domain of short tail fibre protein gp12"/>
    <property type="match status" value="1"/>
</dbReference>
<dbReference type="GeneID" id="17825060"/>
<dbReference type="KEGG" id="vg:17825060"/>
<protein>
    <submittedName>
        <fullName evidence="2">Putative tail collar domain-containing protein</fullName>
    </submittedName>
</protein>
<dbReference type="Pfam" id="PF07484">
    <property type="entry name" value="Collar"/>
    <property type="match status" value="1"/>
</dbReference>
<name>V5YTB8_9CAUD</name>
<evidence type="ECO:0000313" key="2">
    <source>
        <dbReference type="EMBL" id="BAO20617.1"/>
    </source>
</evidence>
<accession>V5YTB8</accession>
<proteinExistence type="predicted"/>
<sequence>MLCYGQAVSRTTYAGLFAVIGITYGAGDGSTTFNLPDLRGRVPAGVDNMGGTAAGRLTTAAGGVNAAVLGAVGGASTHTLTAAQMPGHTHAGTTAAGGAHKHNIPAKNSDGSGTNDTTTLMYGTTKTESTFTYMATAAAHTHTFTTDSAGGGAAHPVVQPTMALNHIIRI</sequence>
<evidence type="ECO:0000313" key="3">
    <source>
        <dbReference type="Proteomes" id="UP000201835"/>
    </source>
</evidence>
<evidence type="ECO:0000259" key="1">
    <source>
        <dbReference type="Pfam" id="PF07484"/>
    </source>
</evidence>
<reference evidence="2 3" key="1">
    <citation type="journal article" date="2015" name="J Appl Environ Microbiol">
        <title>Complete Genome Sequence Analysis of Two Pseudomonas plecoglossicida Phages, Potential Therapeutic Agents.</title>
        <authorList>
            <person name="Kawato Y."/>
            <person name="Yasuike M."/>
            <person name="Nakamura Y."/>
            <person name="Shigenobu Y."/>
            <person name="Fujiwara A."/>
            <person name="Sano M."/>
            <person name="Nakai T."/>
        </authorList>
    </citation>
    <scope>NUCLEOTIDE SEQUENCE [LARGE SCALE GENOMIC DNA]</scope>
</reference>
<dbReference type="InterPro" id="IPR037053">
    <property type="entry name" value="Phage_tail_collar_dom_sf"/>
</dbReference>
<feature type="domain" description="Phage tail collar" evidence="1">
    <location>
        <begin position="1"/>
        <end position="43"/>
    </location>
</feature>
<organism evidence="2 3">
    <name type="scientific">Pseudomonas phage PPpW-3</name>
    <dbReference type="NCBI Taxonomy" id="1279082"/>
    <lineage>
        <taxon>Viruses</taxon>
        <taxon>Duplodnaviria</taxon>
        <taxon>Heunggongvirae</taxon>
        <taxon>Uroviricota</taxon>
        <taxon>Caudoviricetes</taxon>
        <taxon>Hiroshimavirus</taxon>
        <taxon>Hiroshimavirus PPpW3</taxon>
    </lineage>
</organism>
<dbReference type="InterPro" id="IPR011083">
    <property type="entry name" value="Phage_tail_collar_dom"/>
</dbReference>